<dbReference type="GO" id="GO:0030246">
    <property type="term" value="F:carbohydrate binding"/>
    <property type="evidence" value="ECO:0007669"/>
    <property type="project" value="InterPro"/>
</dbReference>
<name>A0A382A9D2_9ZZZZ</name>
<evidence type="ECO:0008006" key="2">
    <source>
        <dbReference type="Google" id="ProtNLM"/>
    </source>
</evidence>
<reference evidence="1" key="1">
    <citation type="submission" date="2018-05" db="EMBL/GenBank/DDBJ databases">
        <authorList>
            <person name="Lanie J.A."/>
            <person name="Ng W.-L."/>
            <person name="Kazmierczak K.M."/>
            <person name="Andrzejewski T.M."/>
            <person name="Davidsen T.M."/>
            <person name="Wayne K.J."/>
            <person name="Tettelin H."/>
            <person name="Glass J.I."/>
            <person name="Rusch D."/>
            <person name="Podicherti R."/>
            <person name="Tsui H.-C.T."/>
            <person name="Winkler M.E."/>
        </authorList>
    </citation>
    <scope>NUCLEOTIDE SEQUENCE</scope>
</reference>
<evidence type="ECO:0000313" key="1">
    <source>
        <dbReference type="EMBL" id="SVA98130.1"/>
    </source>
</evidence>
<organism evidence="1">
    <name type="scientific">marine metagenome</name>
    <dbReference type="NCBI Taxonomy" id="408172"/>
    <lineage>
        <taxon>unclassified sequences</taxon>
        <taxon>metagenomes</taxon>
        <taxon>ecological metagenomes</taxon>
    </lineage>
</organism>
<sequence length="278" mass="30292">VVIGISLPLKGVKCSMLGSLYSKRGLEVQLVTISLGMAVGLLPPSLEPLSAQGDYRVVTVENGAVLQGRVTFGGEVPAPKRLLVTKDEEVCGFGYRERSDVSVVVDGGLLGVVVAIEGVKEGKEWSASMFEGRVVDQRDCIFQPHLQVIPKWTDVSIVNSDPVLHNIHAWELMEQGGRTLFNLGQPPERGVITQSLRPRRGSRIRLECDAHDFMQGWIYAADSPYAVATSEDGSFVMEDVPPGAYTITAWHPFLGIRAQVVKLDPDGESEITFNFTGN</sequence>
<proteinExistence type="predicted"/>
<gene>
    <name evidence="1" type="ORF">METZ01_LOCUS150984</name>
</gene>
<accession>A0A382A9D2</accession>
<dbReference type="EMBL" id="UINC01024463">
    <property type="protein sequence ID" value="SVA98130.1"/>
    <property type="molecule type" value="Genomic_DNA"/>
</dbReference>
<dbReference type="InterPro" id="IPR013784">
    <property type="entry name" value="Carb-bd-like_fold"/>
</dbReference>
<dbReference type="InterPro" id="IPR008972">
    <property type="entry name" value="Cupredoxin"/>
</dbReference>
<dbReference type="Gene3D" id="2.60.40.1120">
    <property type="entry name" value="Carboxypeptidase-like, regulatory domain"/>
    <property type="match status" value="1"/>
</dbReference>
<dbReference type="AlphaFoldDB" id="A0A382A9D2"/>
<dbReference type="SUPFAM" id="SSF49503">
    <property type="entry name" value="Cupredoxins"/>
    <property type="match status" value="1"/>
</dbReference>
<dbReference type="SUPFAM" id="SSF49452">
    <property type="entry name" value="Starch-binding domain-like"/>
    <property type="match status" value="1"/>
</dbReference>
<protein>
    <recommendedName>
        <fullName evidence="2">Rhamnogalacturonan lyase domain-containing protein</fullName>
    </recommendedName>
</protein>
<feature type="non-terminal residue" evidence="1">
    <location>
        <position position="1"/>
    </location>
</feature>